<dbReference type="STRING" id="401053.AciPR4_3206"/>
<dbReference type="AlphaFoldDB" id="E8V7I8"/>
<dbReference type="Proteomes" id="UP000006844">
    <property type="component" value="Chromosome"/>
</dbReference>
<organism evidence="3 4">
    <name type="scientific">Terriglobus saanensis (strain ATCC BAA-1853 / DSM 23119 / SP1PR4)</name>
    <dbReference type="NCBI Taxonomy" id="401053"/>
    <lineage>
        <taxon>Bacteria</taxon>
        <taxon>Pseudomonadati</taxon>
        <taxon>Acidobacteriota</taxon>
        <taxon>Terriglobia</taxon>
        <taxon>Terriglobales</taxon>
        <taxon>Acidobacteriaceae</taxon>
        <taxon>Terriglobus</taxon>
    </lineage>
</organism>
<sequence>MLLVIVRESTASFGGDHTGRILRPIWQALFGVVTNREWDHIHHHLRKTGHFLGYGAQGLAWLRAWLRTWQPRFAWEAWRERWRWALQMALLNTMLVAALDEVHQSFLPNRTGLVSDVLLDSSGAALMLVIAFFFRWVKQKTARDVRPLAVVSEPS</sequence>
<dbReference type="eggNOG" id="COG5652">
    <property type="taxonomic scope" value="Bacteria"/>
</dbReference>
<evidence type="ECO:0000313" key="4">
    <source>
        <dbReference type="Proteomes" id="UP000006844"/>
    </source>
</evidence>
<feature type="transmembrane region" description="Helical" evidence="1">
    <location>
        <begin position="119"/>
        <end position="137"/>
    </location>
</feature>
<evidence type="ECO:0000313" key="3">
    <source>
        <dbReference type="EMBL" id="ADV83962.1"/>
    </source>
</evidence>
<keyword evidence="1" id="KW-0472">Membrane</keyword>
<evidence type="ECO:0000259" key="2">
    <source>
        <dbReference type="Pfam" id="PF04892"/>
    </source>
</evidence>
<name>E8V7I8_TERSS</name>
<dbReference type="InterPro" id="IPR006976">
    <property type="entry name" value="VanZ-like"/>
</dbReference>
<dbReference type="HOGENOM" id="CLU_109402_0_0_0"/>
<dbReference type="Pfam" id="PF04892">
    <property type="entry name" value="VanZ"/>
    <property type="match status" value="1"/>
</dbReference>
<keyword evidence="4" id="KW-1185">Reference proteome</keyword>
<gene>
    <name evidence="3" type="ordered locus">AciPR4_3206</name>
</gene>
<accession>E8V7I8</accession>
<dbReference type="NCBIfam" id="NF037970">
    <property type="entry name" value="vanZ_1"/>
    <property type="match status" value="1"/>
</dbReference>
<proteinExistence type="predicted"/>
<reference evidence="3 4" key="1">
    <citation type="journal article" date="2012" name="Stand. Genomic Sci.">
        <title>Complete genome sequence of Terriglobus saanensis type strain SP1PR4(T), an Acidobacteria from tundra soil.</title>
        <authorList>
            <person name="Rawat S.R."/>
            <person name="Mannisto M.K."/>
            <person name="Starovoytov V."/>
            <person name="Goodwin L."/>
            <person name="Nolan M."/>
            <person name="Hauser L."/>
            <person name="Land M."/>
            <person name="Davenport K.W."/>
            <person name="Woyke T."/>
            <person name="Haggblom M.M."/>
        </authorList>
    </citation>
    <scope>NUCLEOTIDE SEQUENCE</scope>
    <source>
        <strain evidence="4">ATCC BAA-1853 / DSM 23119 / SP1PR4</strain>
    </source>
</reference>
<feature type="domain" description="VanZ-like" evidence="2">
    <location>
        <begin position="37"/>
        <end position="134"/>
    </location>
</feature>
<keyword evidence="1" id="KW-0812">Transmembrane</keyword>
<protein>
    <submittedName>
        <fullName evidence="3">VanZ family protein</fullName>
    </submittedName>
</protein>
<keyword evidence="1" id="KW-1133">Transmembrane helix</keyword>
<evidence type="ECO:0000256" key="1">
    <source>
        <dbReference type="SAM" id="Phobius"/>
    </source>
</evidence>
<dbReference type="KEGG" id="tsa:AciPR4_3206"/>
<feature type="transmembrane region" description="Helical" evidence="1">
    <location>
        <begin position="82"/>
        <end position="99"/>
    </location>
</feature>
<dbReference type="EMBL" id="CP002467">
    <property type="protein sequence ID" value="ADV83962.1"/>
    <property type="molecule type" value="Genomic_DNA"/>
</dbReference>